<feature type="signal peptide" evidence="1">
    <location>
        <begin position="1"/>
        <end position="24"/>
    </location>
</feature>
<sequence length="259" mass="28934">MSNSIVYSLVIAVFIYITTGNAYAASTTEQNFTADLLRQLPSDEILELSASQQIFISLQRERMTSYTKGTIIFLPDASEHAASPKHIDMLRQQLTYYGWYTLALMPPALPLTLEQDTLTDYQQIIAERMSAAQQQAQQHSGATIVIAQGSSAAILNQLFATARLTEPAAFIMLGAFLPDQKLNQDMAKALATHHVPTLDISHEQDNSWVTSQLPLRRQLANKYMKAVYRQRLINGSGYSDTSQQWVLQEIYGWLSSVGL</sequence>
<dbReference type="Pfam" id="PF12048">
    <property type="entry name" value="DUF3530"/>
    <property type="match status" value="2"/>
</dbReference>
<gene>
    <name evidence="2" type="ORF">ORJ04_14650</name>
</gene>
<dbReference type="EMBL" id="JAPJDZ010000040">
    <property type="protein sequence ID" value="MDP5137191.1"/>
    <property type="molecule type" value="Genomic_DNA"/>
</dbReference>
<keyword evidence="3" id="KW-1185">Reference proteome</keyword>
<organism evidence="2 3">
    <name type="scientific">Rheinheimera baltica</name>
    <dbReference type="NCBI Taxonomy" id="67576"/>
    <lineage>
        <taxon>Bacteria</taxon>
        <taxon>Pseudomonadati</taxon>
        <taxon>Pseudomonadota</taxon>
        <taxon>Gammaproteobacteria</taxon>
        <taxon>Chromatiales</taxon>
        <taxon>Chromatiaceae</taxon>
        <taxon>Rheinheimera</taxon>
    </lineage>
</organism>
<accession>A0ABT9I2L4</accession>
<protein>
    <submittedName>
        <fullName evidence="2">DUF3530 family protein</fullName>
    </submittedName>
</protein>
<reference evidence="2 3" key="1">
    <citation type="submission" date="2022-11" db="EMBL/GenBank/DDBJ databases">
        <title>Viruses from the air-sea interface of a natural surface slick.</title>
        <authorList>
            <person name="Rahlff J."/>
            <person name="Holmfeldt K."/>
        </authorList>
    </citation>
    <scope>NUCLEOTIDE SEQUENCE [LARGE SCALE GENOMIC DNA]</scope>
    <source>
        <strain evidence="2 3">SMS4</strain>
    </source>
</reference>
<dbReference type="RefSeq" id="WP_305976593.1">
    <property type="nucleotide sequence ID" value="NZ_JAPJDY010000003.1"/>
</dbReference>
<evidence type="ECO:0000313" key="3">
    <source>
        <dbReference type="Proteomes" id="UP001231109"/>
    </source>
</evidence>
<dbReference type="InterPro" id="IPR022529">
    <property type="entry name" value="DUF3530"/>
</dbReference>
<proteinExistence type="predicted"/>
<name>A0ABT9I2L4_9GAMM</name>
<feature type="chain" id="PRO_5046194825" evidence="1">
    <location>
        <begin position="25"/>
        <end position="259"/>
    </location>
</feature>
<evidence type="ECO:0000313" key="2">
    <source>
        <dbReference type="EMBL" id="MDP5137191.1"/>
    </source>
</evidence>
<comment type="caution">
    <text evidence="2">The sequence shown here is derived from an EMBL/GenBank/DDBJ whole genome shotgun (WGS) entry which is preliminary data.</text>
</comment>
<dbReference type="Proteomes" id="UP001231109">
    <property type="component" value="Unassembled WGS sequence"/>
</dbReference>
<evidence type="ECO:0000256" key="1">
    <source>
        <dbReference type="SAM" id="SignalP"/>
    </source>
</evidence>
<keyword evidence="1" id="KW-0732">Signal</keyword>